<dbReference type="SMART" id="SM00267">
    <property type="entry name" value="GGDEF"/>
    <property type="match status" value="1"/>
</dbReference>
<keyword evidence="1" id="KW-1133">Transmembrane helix</keyword>
<evidence type="ECO:0000256" key="1">
    <source>
        <dbReference type="SAM" id="Phobius"/>
    </source>
</evidence>
<dbReference type="InterPro" id="IPR029787">
    <property type="entry name" value="Nucleotide_cyclase"/>
</dbReference>
<dbReference type="FunFam" id="3.30.70.270:FF:000001">
    <property type="entry name" value="Diguanylate cyclase domain protein"/>
    <property type="match status" value="1"/>
</dbReference>
<dbReference type="GO" id="GO:1902201">
    <property type="term" value="P:negative regulation of bacterial-type flagellum-dependent cell motility"/>
    <property type="evidence" value="ECO:0007669"/>
    <property type="project" value="TreeGrafter"/>
</dbReference>
<dbReference type="NCBIfam" id="TIGR00254">
    <property type="entry name" value="GGDEF"/>
    <property type="match status" value="1"/>
</dbReference>
<gene>
    <name evidence="3" type="ORF">FD29_GL000953</name>
</gene>
<feature type="transmembrane region" description="Helical" evidence="1">
    <location>
        <begin position="28"/>
        <end position="50"/>
    </location>
</feature>
<dbReference type="InterPro" id="IPR000160">
    <property type="entry name" value="GGDEF_dom"/>
</dbReference>
<feature type="transmembrane region" description="Helical" evidence="1">
    <location>
        <begin position="56"/>
        <end position="74"/>
    </location>
</feature>
<dbReference type="EMBL" id="AZEZ01000085">
    <property type="protein sequence ID" value="KRL43424.1"/>
    <property type="molecule type" value="Genomic_DNA"/>
</dbReference>
<dbReference type="InterPro" id="IPR043128">
    <property type="entry name" value="Rev_trsase/Diguanyl_cyclase"/>
</dbReference>
<dbReference type="PANTHER" id="PTHR45138">
    <property type="entry name" value="REGULATORY COMPONENTS OF SENSORY TRANSDUCTION SYSTEM"/>
    <property type="match status" value="1"/>
</dbReference>
<evidence type="ECO:0000259" key="2">
    <source>
        <dbReference type="PROSITE" id="PS50887"/>
    </source>
</evidence>
<dbReference type="AlphaFoldDB" id="A0A0R1QF18"/>
<proteinExistence type="predicted"/>
<accession>A0A0R1QF18</accession>
<dbReference type="Pfam" id="PF00990">
    <property type="entry name" value="GGDEF"/>
    <property type="match status" value="1"/>
</dbReference>
<feature type="domain" description="GGDEF" evidence="2">
    <location>
        <begin position="223"/>
        <end position="357"/>
    </location>
</feature>
<dbReference type="SUPFAM" id="SSF55073">
    <property type="entry name" value="Nucleotide cyclase"/>
    <property type="match status" value="1"/>
</dbReference>
<protein>
    <submittedName>
        <fullName evidence="3">Diguanylate cyclase phosphodiesterase domain-containing protein</fullName>
    </submittedName>
</protein>
<sequence length="357" mass="41820">MGVFLVFQVIFDGIKKFINLKKYNIDEYLLRFILGIIYILIIMLTMQLSIRGKHSAWIYVNFQLVATIFYTVILSVPTKHDLFAPIVLIFMLFNSAIFSWQSWCMALILIGFYHSLNYTKSHTKNRFPFVEYLLSSAVFGFLYWFFLALKFNLTPNIYFREVFYLIVLEAFTFGYIYTLYNDIESRTALFKEAIHDKLTETYNYDAFDIDLRADFKKYQRDQTTFSMMMFDVDHFKHINDTYDHLAGDKVLQNIVNVVKKVIAANDPKIKLYRTGGEEFNVIFPEYDLDSTKRIVNEIFSVVNHSQTLFEDNTIHLTISVGVSEISPNDNSTNDFYSRVDKALYSSKKSGRKAITIS</sequence>
<dbReference type="PATRIC" id="fig|1423770.3.peg.983"/>
<dbReference type="InterPro" id="IPR050469">
    <property type="entry name" value="Diguanylate_Cyclase"/>
</dbReference>
<dbReference type="GO" id="GO:0052621">
    <property type="term" value="F:diguanylate cyclase activity"/>
    <property type="evidence" value="ECO:0007669"/>
    <property type="project" value="TreeGrafter"/>
</dbReference>
<name>A0A0R1QF18_9LACO</name>
<keyword evidence="1" id="KW-0472">Membrane</keyword>
<keyword evidence="4" id="KW-1185">Reference proteome</keyword>
<dbReference type="Gene3D" id="3.30.70.270">
    <property type="match status" value="1"/>
</dbReference>
<dbReference type="STRING" id="1423770.FD29_GL000953"/>
<comment type="caution">
    <text evidence="3">The sequence shown here is derived from an EMBL/GenBank/DDBJ whole genome shotgun (WGS) entry which is preliminary data.</text>
</comment>
<dbReference type="PROSITE" id="PS50887">
    <property type="entry name" value="GGDEF"/>
    <property type="match status" value="1"/>
</dbReference>
<keyword evidence="1" id="KW-0812">Transmembrane</keyword>
<dbReference type="GO" id="GO:0005886">
    <property type="term" value="C:plasma membrane"/>
    <property type="evidence" value="ECO:0007669"/>
    <property type="project" value="TreeGrafter"/>
</dbReference>
<dbReference type="CDD" id="cd01949">
    <property type="entry name" value="GGDEF"/>
    <property type="match status" value="1"/>
</dbReference>
<dbReference type="Proteomes" id="UP000050872">
    <property type="component" value="Unassembled WGS sequence"/>
</dbReference>
<dbReference type="GO" id="GO:0043709">
    <property type="term" value="P:cell adhesion involved in single-species biofilm formation"/>
    <property type="evidence" value="ECO:0007669"/>
    <property type="project" value="TreeGrafter"/>
</dbReference>
<evidence type="ECO:0000313" key="3">
    <source>
        <dbReference type="EMBL" id="KRL43424.1"/>
    </source>
</evidence>
<reference evidence="3 4" key="1">
    <citation type="journal article" date="2015" name="Genome Announc.">
        <title>Expanding the biotechnology potential of lactobacilli through comparative genomics of 213 strains and associated genera.</title>
        <authorList>
            <person name="Sun Z."/>
            <person name="Harris H.M."/>
            <person name="McCann A."/>
            <person name="Guo C."/>
            <person name="Argimon S."/>
            <person name="Zhang W."/>
            <person name="Yang X."/>
            <person name="Jeffery I.B."/>
            <person name="Cooney J.C."/>
            <person name="Kagawa T.F."/>
            <person name="Liu W."/>
            <person name="Song Y."/>
            <person name="Salvetti E."/>
            <person name="Wrobel A."/>
            <person name="Rasinkangas P."/>
            <person name="Parkhill J."/>
            <person name="Rea M.C."/>
            <person name="O'Sullivan O."/>
            <person name="Ritari J."/>
            <person name="Douillard F.P."/>
            <person name="Paul Ross R."/>
            <person name="Yang R."/>
            <person name="Briner A.E."/>
            <person name="Felis G.E."/>
            <person name="de Vos W.M."/>
            <person name="Barrangou R."/>
            <person name="Klaenhammer T.R."/>
            <person name="Caufield P.W."/>
            <person name="Cui Y."/>
            <person name="Zhang H."/>
            <person name="O'Toole P.W."/>
        </authorList>
    </citation>
    <scope>NUCLEOTIDE SEQUENCE [LARGE SCALE GENOMIC DNA]</scope>
    <source>
        <strain evidence="3 4">DSM 14500</strain>
    </source>
</reference>
<feature type="transmembrane region" description="Helical" evidence="1">
    <location>
        <begin position="162"/>
        <end position="180"/>
    </location>
</feature>
<dbReference type="PANTHER" id="PTHR45138:SF9">
    <property type="entry name" value="DIGUANYLATE CYCLASE DGCM-RELATED"/>
    <property type="match status" value="1"/>
</dbReference>
<feature type="transmembrane region" description="Helical" evidence="1">
    <location>
        <begin position="132"/>
        <end position="150"/>
    </location>
</feature>
<organism evidence="3 4">
    <name type="scientific">Companilactobacillus mindensis DSM 14500</name>
    <dbReference type="NCBI Taxonomy" id="1423770"/>
    <lineage>
        <taxon>Bacteria</taxon>
        <taxon>Bacillati</taxon>
        <taxon>Bacillota</taxon>
        <taxon>Bacilli</taxon>
        <taxon>Lactobacillales</taxon>
        <taxon>Lactobacillaceae</taxon>
        <taxon>Companilactobacillus</taxon>
    </lineage>
</organism>
<feature type="transmembrane region" description="Helical" evidence="1">
    <location>
        <begin position="86"/>
        <end position="112"/>
    </location>
</feature>
<evidence type="ECO:0000313" key="4">
    <source>
        <dbReference type="Proteomes" id="UP000050872"/>
    </source>
</evidence>